<dbReference type="InterPro" id="IPR038765">
    <property type="entry name" value="Papain-like_cys_pep_sf"/>
</dbReference>
<feature type="compositionally biased region" description="Basic and acidic residues" evidence="1">
    <location>
        <begin position="682"/>
        <end position="695"/>
    </location>
</feature>
<feature type="compositionally biased region" description="Acidic residues" evidence="1">
    <location>
        <begin position="604"/>
        <end position="613"/>
    </location>
</feature>
<dbReference type="Proteomes" id="UP000620124">
    <property type="component" value="Unassembled WGS sequence"/>
</dbReference>
<dbReference type="EMBL" id="JACAZI010000059">
    <property type="protein sequence ID" value="KAF7324415.1"/>
    <property type="molecule type" value="Genomic_DNA"/>
</dbReference>
<evidence type="ECO:0000313" key="2">
    <source>
        <dbReference type="EMBL" id="KAF7324415.1"/>
    </source>
</evidence>
<evidence type="ECO:0008006" key="4">
    <source>
        <dbReference type="Google" id="ProtNLM"/>
    </source>
</evidence>
<accession>A0A8H6TZ99</accession>
<evidence type="ECO:0000313" key="3">
    <source>
        <dbReference type="Proteomes" id="UP000620124"/>
    </source>
</evidence>
<feature type="compositionally biased region" description="Acidic residues" evidence="1">
    <location>
        <begin position="666"/>
        <end position="675"/>
    </location>
</feature>
<feature type="region of interest" description="Disordered" evidence="1">
    <location>
        <begin position="655"/>
        <end position="725"/>
    </location>
</feature>
<dbReference type="SUPFAM" id="SSF54001">
    <property type="entry name" value="Cysteine proteinases"/>
    <property type="match status" value="1"/>
</dbReference>
<evidence type="ECO:0000256" key="1">
    <source>
        <dbReference type="SAM" id="MobiDB-lite"/>
    </source>
</evidence>
<dbReference type="AlphaFoldDB" id="A0A8H6TZ99"/>
<feature type="region of interest" description="Disordered" evidence="1">
    <location>
        <begin position="203"/>
        <end position="300"/>
    </location>
</feature>
<feature type="region of interest" description="Disordered" evidence="1">
    <location>
        <begin position="597"/>
        <end position="632"/>
    </location>
</feature>
<feature type="compositionally biased region" description="Pro residues" evidence="1">
    <location>
        <begin position="230"/>
        <end position="241"/>
    </location>
</feature>
<feature type="compositionally biased region" description="Acidic residues" evidence="1">
    <location>
        <begin position="716"/>
        <end position="725"/>
    </location>
</feature>
<organism evidence="2 3">
    <name type="scientific">Mycena venus</name>
    <dbReference type="NCBI Taxonomy" id="2733690"/>
    <lineage>
        <taxon>Eukaryota</taxon>
        <taxon>Fungi</taxon>
        <taxon>Dikarya</taxon>
        <taxon>Basidiomycota</taxon>
        <taxon>Agaricomycotina</taxon>
        <taxon>Agaricomycetes</taxon>
        <taxon>Agaricomycetidae</taxon>
        <taxon>Agaricales</taxon>
        <taxon>Marasmiineae</taxon>
        <taxon>Mycenaceae</taxon>
        <taxon>Mycena</taxon>
    </lineage>
</organism>
<feature type="compositionally biased region" description="Polar residues" evidence="1">
    <location>
        <begin position="203"/>
        <end position="221"/>
    </location>
</feature>
<feature type="region of interest" description="Disordered" evidence="1">
    <location>
        <begin position="416"/>
        <end position="437"/>
    </location>
</feature>
<feature type="compositionally biased region" description="Acidic residues" evidence="1">
    <location>
        <begin position="621"/>
        <end position="630"/>
    </location>
</feature>
<dbReference type="Gene3D" id="3.40.395.10">
    <property type="entry name" value="Adenoviral Proteinase, Chain A"/>
    <property type="match status" value="1"/>
</dbReference>
<reference evidence="2" key="1">
    <citation type="submission" date="2020-05" db="EMBL/GenBank/DDBJ databases">
        <title>Mycena genomes resolve the evolution of fungal bioluminescence.</title>
        <authorList>
            <person name="Tsai I.J."/>
        </authorList>
    </citation>
    <scope>NUCLEOTIDE SEQUENCE</scope>
    <source>
        <strain evidence="2">CCC161011</strain>
    </source>
</reference>
<keyword evidence="3" id="KW-1185">Reference proteome</keyword>
<proteinExistence type="predicted"/>
<comment type="caution">
    <text evidence="2">The sequence shown here is derived from an EMBL/GenBank/DDBJ whole genome shotgun (WGS) entry which is preliminary data.</text>
</comment>
<name>A0A8H6TZ99_9AGAR</name>
<sequence length="725" mass="81764">MLELLEAEGLNLEDNGIRVLPCDHAERIMDFYGNKTESYLFDPQYLDLRNLGAEFATGGHKKLCTIANIHKDHWVALVVDFVAETVHYGDSFGEGFNASLRGAYDWWIEQHTDKKFTWVRMPITPQTDGHSCGILALNSLAHYLDANRFPLLNMAEVANERLRVLSKTIDQHNSIRFNNVSKGFTFSFSYDLAENVVEIIKPTTQLQTESRETNPPSSTTKAPHVFKTEPPSPRPSTPPASAPDLSFYSPMKGKVKRGPTDRAVSSPPPSPVKKRPAVDKEKRVAASTRGLREIAGGQEPTGLLKYMKKETAEQREARVQKEQELREEHAEKRGEEEFQKARDVVVRADEKRVGAAVRKRKQRAHIYEAEVEAGIRNSDFTLKKRLKVYPNLMDTGVTLNMPELTRPAPAIEKAFKEKHRTHNSGRKPTAKSKPKVKHNWKNPAYFAQIDLAARITSDCNGLSVTRIVNYLQVHDYKTFHSLAISTLQYWVETKDGVRRWKEDLLEDVKTKGYRPGHCKGGRRGILAAHPDVLVHIVEALASLRKSGAPLSLISAFSLCVVREWNLSYESLTSPAIRARLRKEREDNTLFWNELQTKRGTDYAPAEDEPAPEDEMPRIELGEDDGIDDSDISPKTLIADILGKKPRKSCRVVEKNQGRLSSAADAENVDDIEGDFEVGSSSKDAEEVGEKAETSGRSKRNRKPNTLYTGWRRHFDEDDSEDEGEA</sequence>
<dbReference type="OrthoDB" id="2979847at2759"/>
<gene>
    <name evidence="2" type="ORF">MVEN_02644000</name>
</gene>
<protein>
    <recommendedName>
        <fullName evidence="4">Ubiquitin-like protease family profile domain-containing protein</fullName>
    </recommendedName>
</protein>